<protein>
    <submittedName>
        <fullName evidence="2">SDR family oxidoreductase</fullName>
        <ecNumber evidence="2">1.6.5.2</ecNumber>
    </submittedName>
</protein>
<keyword evidence="2" id="KW-0560">Oxidoreductase</keyword>
<dbReference type="EC" id="1.6.5.2" evidence="2"/>
<dbReference type="Pfam" id="PF13460">
    <property type="entry name" value="NAD_binding_10"/>
    <property type="match status" value="1"/>
</dbReference>
<dbReference type="Gene3D" id="3.40.50.720">
    <property type="entry name" value="NAD(P)-binding Rossmann-like Domain"/>
    <property type="match status" value="1"/>
</dbReference>
<dbReference type="InterPro" id="IPR036291">
    <property type="entry name" value="NAD(P)-bd_dom_sf"/>
</dbReference>
<evidence type="ECO:0000313" key="3">
    <source>
        <dbReference type="Proteomes" id="UP001552594"/>
    </source>
</evidence>
<dbReference type="PANTHER" id="PTHR43162:SF1">
    <property type="entry name" value="PRESTALK A DIFFERENTIATION PROTEIN A"/>
    <property type="match status" value="1"/>
</dbReference>
<evidence type="ECO:0000259" key="1">
    <source>
        <dbReference type="Pfam" id="PF13460"/>
    </source>
</evidence>
<evidence type="ECO:0000313" key="2">
    <source>
        <dbReference type="EMBL" id="MEV5507773.1"/>
    </source>
</evidence>
<dbReference type="PANTHER" id="PTHR43162">
    <property type="match status" value="1"/>
</dbReference>
<dbReference type="InterPro" id="IPR016040">
    <property type="entry name" value="NAD(P)-bd_dom"/>
</dbReference>
<comment type="caution">
    <text evidence="2">The sequence shown here is derived from an EMBL/GenBank/DDBJ whole genome shotgun (WGS) entry which is preliminary data.</text>
</comment>
<organism evidence="2 3">
    <name type="scientific">Streptomyces orinoci</name>
    <name type="common">Streptoverticillium orinoci</name>
    <dbReference type="NCBI Taxonomy" id="67339"/>
    <lineage>
        <taxon>Bacteria</taxon>
        <taxon>Bacillati</taxon>
        <taxon>Actinomycetota</taxon>
        <taxon>Actinomycetes</taxon>
        <taxon>Kitasatosporales</taxon>
        <taxon>Streptomycetaceae</taxon>
        <taxon>Streptomyces</taxon>
    </lineage>
</organism>
<dbReference type="Proteomes" id="UP001552594">
    <property type="component" value="Unassembled WGS sequence"/>
</dbReference>
<gene>
    <name evidence="2" type="ORF">AB0L16_15040</name>
</gene>
<proteinExistence type="predicted"/>
<name>A0ABV3JY09_STRON</name>
<feature type="domain" description="NAD(P)-binding" evidence="1">
    <location>
        <begin position="6"/>
        <end position="177"/>
    </location>
</feature>
<dbReference type="GO" id="GO:0003955">
    <property type="term" value="F:NAD(P)H dehydrogenase (quinone) activity"/>
    <property type="evidence" value="ECO:0007669"/>
    <property type="project" value="UniProtKB-EC"/>
</dbReference>
<dbReference type="CDD" id="cd05269">
    <property type="entry name" value="TMR_SDR_a"/>
    <property type="match status" value="1"/>
</dbReference>
<reference evidence="2 3" key="1">
    <citation type="submission" date="2024-06" db="EMBL/GenBank/DDBJ databases">
        <title>The Natural Products Discovery Center: Release of the First 8490 Sequenced Strains for Exploring Actinobacteria Biosynthetic Diversity.</title>
        <authorList>
            <person name="Kalkreuter E."/>
            <person name="Kautsar S.A."/>
            <person name="Yang D."/>
            <person name="Bader C.D."/>
            <person name="Teijaro C.N."/>
            <person name="Fluegel L."/>
            <person name="Davis C.M."/>
            <person name="Simpson J.R."/>
            <person name="Lauterbach L."/>
            <person name="Steele A.D."/>
            <person name="Gui C."/>
            <person name="Meng S."/>
            <person name="Li G."/>
            <person name="Viehrig K."/>
            <person name="Ye F."/>
            <person name="Su P."/>
            <person name="Kiefer A.F."/>
            <person name="Nichols A."/>
            <person name="Cepeda A.J."/>
            <person name="Yan W."/>
            <person name="Fan B."/>
            <person name="Jiang Y."/>
            <person name="Adhikari A."/>
            <person name="Zheng C.-J."/>
            <person name="Schuster L."/>
            <person name="Cowan T.M."/>
            <person name="Smanski M.J."/>
            <person name="Chevrette M.G."/>
            <person name="De Carvalho L.P.S."/>
            <person name="Shen B."/>
        </authorList>
    </citation>
    <scope>NUCLEOTIDE SEQUENCE [LARGE SCALE GENOMIC DNA]</scope>
    <source>
        <strain evidence="2 3">NPDC052347</strain>
    </source>
</reference>
<keyword evidence="3" id="KW-1185">Reference proteome</keyword>
<dbReference type="InterPro" id="IPR051604">
    <property type="entry name" value="Ergot_Alk_Oxidoreductase"/>
</dbReference>
<sequence length="280" mass="29471">MILITGATGTIGSQVVRQLIARGEPVRAMTRNPAAARLPDEVEVVAGDFGDTASLERAVHGATAVFALSGAGPEIPDHDRALIGAARAAGVRRVVKLSSIGMAGAEPPPWHEAGERAARESGLGWTFLRPSAFASNALEWAPAIRAGEPAPNRFGSGRLGVVDPRDVAEVAVLALTSDRHQGRAYTLTGPELISAGEQAAVLSAELGRPVTLADIPLERLRQQMLAYRPDPAFVDQVMAGVEAVRDGRAEVFSDDLPRVLGRPATGFAEWARDHRAAFTG</sequence>
<dbReference type="EMBL" id="JBFAUK010000010">
    <property type="protein sequence ID" value="MEV5507773.1"/>
    <property type="molecule type" value="Genomic_DNA"/>
</dbReference>
<dbReference type="Gene3D" id="3.90.25.10">
    <property type="entry name" value="UDP-galactose 4-epimerase, domain 1"/>
    <property type="match status" value="1"/>
</dbReference>
<dbReference type="RefSeq" id="WP_109281681.1">
    <property type="nucleotide sequence ID" value="NZ_JBFAUK010000010.1"/>
</dbReference>
<accession>A0ABV3JY09</accession>
<dbReference type="SUPFAM" id="SSF51735">
    <property type="entry name" value="NAD(P)-binding Rossmann-fold domains"/>
    <property type="match status" value="1"/>
</dbReference>